<dbReference type="SFLD" id="SFLDS00029">
    <property type="entry name" value="Radical_SAM"/>
    <property type="match status" value="1"/>
</dbReference>
<dbReference type="Gene3D" id="3.20.20.70">
    <property type="entry name" value="Aldolase class I"/>
    <property type="match status" value="1"/>
</dbReference>
<gene>
    <name evidence="8" type="ORF">Premu_0985</name>
</gene>
<proteinExistence type="predicted"/>
<dbReference type="PROSITE" id="PS51918">
    <property type="entry name" value="RADICAL_SAM"/>
    <property type="match status" value="1"/>
</dbReference>
<dbReference type="STRING" id="688246.Premu_0985"/>
<dbReference type="UniPathway" id="UPA00782"/>
<dbReference type="Pfam" id="PF04055">
    <property type="entry name" value="Radical_SAM"/>
    <property type="match status" value="1"/>
</dbReference>
<keyword evidence="4" id="KW-0479">Metal-binding</keyword>
<evidence type="ECO:0000256" key="5">
    <source>
        <dbReference type="ARBA" id="ARBA00023004"/>
    </source>
</evidence>
<evidence type="ECO:0000259" key="7">
    <source>
        <dbReference type="PROSITE" id="PS51918"/>
    </source>
</evidence>
<dbReference type="InterPro" id="IPR007197">
    <property type="entry name" value="rSAM"/>
</dbReference>
<evidence type="ECO:0000256" key="2">
    <source>
        <dbReference type="ARBA" id="ARBA00022485"/>
    </source>
</evidence>
<dbReference type="SUPFAM" id="SSF102114">
    <property type="entry name" value="Radical SAM enzymes"/>
    <property type="match status" value="1"/>
</dbReference>
<comment type="cofactor">
    <cofactor evidence="1">
        <name>[4Fe-4S] cluster</name>
        <dbReference type="ChEBI" id="CHEBI:49883"/>
    </cofactor>
</comment>
<dbReference type="InterPro" id="IPR023885">
    <property type="entry name" value="4Fe4S-binding_SPASM_dom"/>
</dbReference>
<dbReference type="eggNOG" id="COG0641">
    <property type="taxonomic scope" value="Bacteria"/>
</dbReference>
<name>F8N7S5_9BACT</name>
<dbReference type="Proteomes" id="UP000002772">
    <property type="component" value="Unassembled WGS sequence"/>
</dbReference>
<dbReference type="HOGENOM" id="CLU_009273_3_1_10"/>
<evidence type="ECO:0000313" key="8">
    <source>
        <dbReference type="EMBL" id="EGN56430.1"/>
    </source>
</evidence>
<dbReference type="GO" id="GO:0003824">
    <property type="term" value="F:catalytic activity"/>
    <property type="evidence" value="ECO:0007669"/>
    <property type="project" value="InterPro"/>
</dbReference>
<feature type="domain" description="Radical SAM core" evidence="7">
    <location>
        <begin position="88"/>
        <end position="317"/>
    </location>
</feature>
<dbReference type="CDD" id="cd01335">
    <property type="entry name" value="Radical_SAM"/>
    <property type="match status" value="1"/>
</dbReference>
<accession>F8N7S5</accession>
<dbReference type="AlphaFoldDB" id="F8N7S5"/>
<keyword evidence="5" id="KW-0408">Iron</keyword>
<dbReference type="OrthoDB" id="9808591at2"/>
<reference evidence="9" key="1">
    <citation type="journal article" date="2011" name="Stand. Genomic Sci.">
        <title>Non-contiguous finished genome sequence of the opportunistic oral pathogen Prevotella multisaccharivorax type strain (PPPA20).</title>
        <authorList>
            <person name="Pati A."/>
            <person name="Gronow S."/>
            <person name="Lu M."/>
            <person name="Lapidus A."/>
            <person name="Nolan M."/>
            <person name="Lucas S."/>
            <person name="Hammon N."/>
            <person name="Deshpande S."/>
            <person name="Cheng J.F."/>
            <person name="Tapia R."/>
            <person name="Han C."/>
            <person name="Goodwin L."/>
            <person name="Pitluck S."/>
            <person name="Liolios K."/>
            <person name="Pagani I."/>
            <person name="Mavromatis K."/>
            <person name="Mikhailova N."/>
            <person name="Huntemann M."/>
            <person name="Chen A."/>
            <person name="Palaniappan K."/>
            <person name="Land M."/>
            <person name="Hauser L."/>
            <person name="Detter J.C."/>
            <person name="Brambilla E.M."/>
            <person name="Rohde M."/>
            <person name="Goker M."/>
            <person name="Woyke T."/>
            <person name="Bristow J."/>
            <person name="Eisen J.A."/>
            <person name="Markowitz V."/>
            <person name="Hugenholtz P."/>
            <person name="Kyrpides N.C."/>
            <person name="Klenk H.P."/>
            <person name="Ivanova N."/>
        </authorList>
    </citation>
    <scope>NUCLEOTIDE SEQUENCE [LARGE SCALE GENOMIC DNA]</scope>
    <source>
        <strain evidence="9">DSM 17128</strain>
    </source>
</reference>
<dbReference type="EMBL" id="GL945017">
    <property type="protein sequence ID" value="EGN56430.1"/>
    <property type="molecule type" value="Genomic_DNA"/>
</dbReference>
<keyword evidence="3" id="KW-0949">S-adenosyl-L-methionine</keyword>
<keyword evidence="2" id="KW-0004">4Fe-4S</keyword>
<dbReference type="InterPro" id="IPR058240">
    <property type="entry name" value="rSAM_sf"/>
</dbReference>
<dbReference type="PANTHER" id="PTHR43787">
    <property type="entry name" value="FEMO COFACTOR BIOSYNTHESIS PROTEIN NIFB-RELATED"/>
    <property type="match status" value="1"/>
</dbReference>
<evidence type="ECO:0000256" key="3">
    <source>
        <dbReference type="ARBA" id="ARBA00022691"/>
    </source>
</evidence>
<evidence type="ECO:0000256" key="4">
    <source>
        <dbReference type="ARBA" id="ARBA00022723"/>
    </source>
</evidence>
<evidence type="ECO:0000313" key="9">
    <source>
        <dbReference type="Proteomes" id="UP000002772"/>
    </source>
</evidence>
<dbReference type="PANTHER" id="PTHR43787:SF3">
    <property type="entry name" value="ARYLSULFATASE REGULATORY PROTEIN"/>
    <property type="match status" value="1"/>
</dbReference>
<dbReference type="GO" id="GO:0051539">
    <property type="term" value="F:4 iron, 4 sulfur cluster binding"/>
    <property type="evidence" value="ECO:0007669"/>
    <property type="project" value="UniProtKB-KW"/>
</dbReference>
<dbReference type="SFLD" id="SFLDG01067">
    <property type="entry name" value="SPASM/twitch_domain_containing"/>
    <property type="match status" value="1"/>
</dbReference>
<evidence type="ECO:0000256" key="6">
    <source>
        <dbReference type="ARBA" id="ARBA00023014"/>
    </source>
</evidence>
<dbReference type="GO" id="GO:0046872">
    <property type="term" value="F:metal ion binding"/>
    <property type="evidence" value="ECO:0007669"/>
    <property type="project" value="UniProtKB-KW"/>
</dbReference>
<evidence type="ECO:0000256" key="1">
    <source>
        <dbReference type="ARBA" id="ARBA00001966"/>
    </source>
</evidence>
<dbReference type="InterPro" id="IPR013785">
    <property type="entry name" value="Aldolase_TIM"/>
</dbReference>
<protein>
    <submittedName>
        <fullName evidence="8">Radical SAM domain protein</fullName>
    </submittedName>
</protein>
<dbReference type="NCBIfam" id="TIGR04085">
    <property type="entry name" value="rSAM_more_4Fe4S"/>
    <property type="match status" value="1"/>
</dbReference>
<keyword evidence="9" id="KW-1185">Reference proteome</keyword>
<keyword evidence="6" id="KW-0411">Iron-sulfur</keyword>
<sequence length="444" mass="52089">MLILSQYSHLFISKEGRFLLYNSEINMFVELTKQQYYSILQFSKIGEESGLSHQEIEYLIDKRIIVEEGHKDDYYNKVKFITRLNCLSYDTLTLNIIPTTACNFSCSYCFEKNKSVRIMSDKIIEDLCTFVNKNARAHKINLIWYGGEPLLAANVIEKILHRMSSTIDKPIVHQSLITNGYCINEKICKLFKEYKLDDVQITLDGIRAQHNRERFTNNDHNTYDRIIRNIGIVLHELPLTHVHVRINVDENNKHDYHLVTKEIRSLYNTDRLTFYPGFLRIEDPVLGKMKSPSIVEQSKRKFYFDLECEGEFVNFFPIHRNKSCSAIKLNTFIIGPQGEFYKCWNDVGLEDRIIGYINSENISNQSLFLKYLMDGTMFDDPKCRECFFFPICGGGCPQYRLKNKFQDGHYNLCSTFRDGSIDMDYLNRCLEEHYKMVSSVSKLK</sequence>
<organism evidence="8 9">
    <name type="scientific">Hallella multisaccharivorax DSM 17128</name>
    <dbReference type="NCBI Taxonomy" id="688246"/>
    <lineage>
        <taxon>Bacteria</taxon>
        <taxon>Pseudomonadati</taxon>
        <taxon>Bacteroidota</taxon>
        <taxon>Bacteroidia</taxon>
        <taxon>Bacteroidales</taxon>
        <taxon>Prevotellaceae</taxon>
        <taxon>Hallella</taxon>
    </lineage>
</organism>